<feature type="transmembrane region" description="Helical" evidence="10">
    <location>
        <begin position="123"/>
        <end position="142"/>
    </location>
</feature>
<feature type="binding site" evidence="9">
    <location>
        <position position="398"/>
    </location>
    <ligand>
        <name>Zn(2+)</name>
        <dbReference type="ChEBI" id="CHEBI:29105"/>
    </ligand>
</feature>
<feature type="transmembrane region" description="Helical" evidence="10">
    <location>
        <begin position="28"/>
        <end position="50"/>
    </location>
</feature>
<accession>A0A485BPT2</accession>
<dbReference type="InterPro" id="IPR011701">
    <property type="entry name" value="MFS"/>
</dbReference>
<dbReference type="AlphaFoldDB" id="A0A485BPT2"/>
<dbReference type="InterPro" id="IPR036259">
    <property type="entry name" value="MFS_trans_sf"/>
</dbReference>
<dbReference type="SUPFAM" id="SSF53056">
    <property type="entry name" value="beta-carbonic anhydrase, cab"/>
    <property type="match status" value="1"/>
</dbReference>
<dbReference type="GO" id="GO:0022857">
    <property type="term" value="F:transmembrane transporter activity"/>
    <property type="evidence" value="ECO:0007669"/>
    <property type="project" value="InterPro"/>
</dbReference>
<dbReference type="Gene3D" id="1.20.1250.20">
    <property type="entry name" value="MFS general substrate transporter like domains"/>
    <property type="match status" value="1"/>
</dbReference>
<dbReference type="PANTHER" id="PTHR11002">
    <property type="entry name" value="CARBONIC ANHYDRASE"/>
    <property type="match status" value="1"/>
</dbReference>
<dbReference type="InterPro" id="IPR015892">
    <property type="entry name" value="Carbonic_anhydrase_CS"/>
</dbReference>
<feature type="transmembrane region" description="Helical" evidence="10">
    <location>
        <begin position="86"/>
        <end position="111"/>
    </location>
</feature>
<feature type="transmembrane region" description="Helical" evidence="10">
    <location>
        <begin position="62"/>
        <end position="80"/>
    </location>
</feature>
<feature type="transmembrane region" description="Helical" evidence="10">
    <location>
        <begin position="162"/>
        <end position="181"/>
    </location>
</feature>
<dbReference type="EMBL" id="CAADJG010000002">
    <property type="protein sequence ID" value="VFS74196.1"/>
    <property type="molecule type" value="Genomic_DNA"/>
</dbReference>
<dbReference type="Proteomes" id="UP000332594">
    <property type="component" value="Unassembled WGS sequence"/>
</dbReference>
<dbReference type="PROSITE" id="PS00705">
    <property type="entry name" value="PROK_CO2_ANHYDRASE_2"/>
    <property type="match status" value="1"/>
</dbReference>
<evidence type="ECO:0000256" key="1">
    <source>
        <dbReference type="ARBA" id="ARBA00006217"/>
    </source>
</evidence>
<evidence type="ECO:0000256" key="4">
    <source>
        <dbReference type="ARBA" id="ARBA00022833"/>
    </source>
</evidence>
<evidence type="ECO:0000256" key="2">
    <source>
        <dbReference type="ARBA" id="ARBA00012925"/>
    </source>
</evidence>
<dbReference type="PROSITE" id="PS00704">
    <property type="entry name" value="PROK_CO2_ANHYDRASE_1"/>
    <property type="match status" value="1"/>
</dbReference>
<organism evidence="11 12">
    <name type="scientific">Raoultella terrigena</name>
    <name type="common">Klebsiella terrigena</name>
    <dbReference type="NCBI Taxonomy" id="577"/>
    <lineage>
        <taxon>Bacteria</taxon>
        <taxon>Pseudomonadati</taxon>
        <taxon>Pseudomonadota</taxon>
        <taxon>Gammaproteobacteria</taxon>
        <taxon>Enterobacterales</taxon>
        <taxon>Enterobacteriaceae</taxon>
        <taxon>Klebsiella/Raoultella group</taxon>
        <taxon>Raoultella</taxon>
    </lineage>
</organism>
<keyword evidence="9" id="KW-0479">Metal-binding</keyword>
<dbReference type="EC" id="4.2.1.1" evidence="2"/>
<dbReference type="Pfam" id="PF00484">
    <property type="entry name" value="Pro_CA"/>
    <property type="match status" value="1"/>
</dbReference>
<evidence type="ECO:0000256" key="5">
    <source>
        <dbReference type="ARBA" id="ARBA00022989"/>
    </source>
</evidence>
<evidence type="ECO:0000313" key="12">
    <source>
        <dbReference type="Proteomes" id="UP000332594"/>
    </source>
</evidence>
<dbReference type="SMART" id="SM00947">
    <property type="entry name" value="Pro_CA"/>
    <property type="match status" value="1"/>
</dbReference>
<dbReference type="Gene3D" id="3.40.1050.10">
    <property type="entry name" value="Carbonic anhydrase"/>
    <property type="match status" value="1"/>
</dbReference>
<feature type="binding site" evidence="9">
    <location>
        <position position="401"/>
    </location>
    <ligand>
        <name>Zn(2+)</name>
        <dbReference type="ChEBI" id="CHEBI:29105"/>
    </ligand>
</feature>
<name>A0A485BPT2_RAOTE</name>
<evidence type="ECO:0000256" key="9">
    <source>
        <dbReference type="PIRSR" id="PIRSR601765-1"/>
    </source>
</evidence>
<protein>
    <recommendedName>
        <fullName evidence="2">carbonic anhydrase</fullName>
        <ecNumber evidence="2">4.2.1.1</ecNumber>
    </recommendedName>
</protein>
<dbReference type="InterPro" id="IPR036874">
    <property type="entry name" value="Carbonic_anhydrase_sf"/>
</dbReference>
<comment type="catalytic activity">
    <reaction evidence="8">
        <text>hydrogencarbonate + H(+) = CO2 + H2O</text>
        <dbReference type="Rhea" id="RHEA:10748"/>
        <dbReference type="ChEBI" id="CHEBI:15377"/>
        <dbReference type="ChEBI" id="CHEBI:15378"/>
        <dbReference type="ChEBI" id="CHEBI:16526"/>
        <dbReference type="ChEBI" id="CHEBI:17544"/>
        <dbReference type="EC" id="4.2.1.1"/>
    </reaction>
</comment>
<dbReference type="InterPro" id="IPR001765">
    <property type="entry name" value="Carbonic_anhydrase"/>
</dbReference>
<feature type="binding site" evidence="9">
    <location>
        <position position="341"/>
    </location>
    <ligand>
        <name>Zn(2+)</name>
        <dbReference type="ChEBI" id="CHEBI:29105"/>
    </ligand>
</feature>
<proteinExistence type="inferred from homology"/>
<evidence type="ECO:0000256" key="7">
    <source>
        <dbReference type="ARBA" id="ARBA00023239"/>
    </source>
</evidence>
<evidence type="ECO:0000313" key="11">
    <source>
        <dbReference type="EMBL" id="VFS74196.1"/>
    </source>
</evidence>
<sequence>MLQEIFAGKLLATTLQWHELNADQLRRIATMAAGFTGLLSLFNIIGRFFWASVSDLCGRKMTFAMIFLLGAALYGSLPLINHGGYVAIFVCALCVIISMYGGGFATIPAYLADIFGAQMVGAIHGRLLTAWSAAGISGPVLVNYLREYQLAQGLAPQRVYDITLMVLTGLLVIGLICNQLIRPIPQKYAMSAQQQQQAKGLYTVNENAQLSWEPRPSRALMALSWFAVRGAAAVGNRDHLPTGGEVLYVAIRQASARWGIGRVLAQSPFIKIIPIRPVGDTLTYCDLCHTVIKTEKRDTAMQHIIEGFLNFQKEIFPQRKELFRSLASSQNPKALFISCSDSRLVPELVTQQDPGQLFVIRNAGNIVPSFGPEPGGVSATIEYAVVALGVTDIVICGHSNCGAMTAVATCQCLDSMPAVSHWAALCRCGKSGC</sequence>
<evidence type="ECO:0000256" key="8">
    <source>
        <dbReference type="ARBA" id="ARBA00048348"/>
    </source>
</evidence>
<keyword evidence="3 10" id="KW-0812">Transmembrane</keyword>
<dbReference type="GO" id="GO:0015976">
    <property type="term" value="P:carbon utilization"/>
    <property type="evidence" value="ECO:0007669"/>
    <property type="project" value="InterPro"/>
</dbReference>
<dbReference type="PANTHER" id="PTHR11002:SF42">
    <property type="entry name" value="CARBONIC ANHYDRASE 1"/>
    <property type="match status" value="1"/>
</dbReference>
<dbReference type="GO" id="GO:0008270">
    <property type="term" value="F:zinc ion binding"/>
    <property type="evidence" value="ECO:0007669"/>
    <property type="project" value="InterPro"/>
</dbReference>
<dbReference type="SUPFAM" id="SSF103473">
    <property type="entry name" value="MFS general substrate transporter"/>
    <property type="match status" value="1"/>
</dbReference>
<feature type="binding site" evidence="9">
    <location>
        <position position="339"/>
    </location>
    <ligand>
        <name>Zn(2+)</name>
        <dbReference type="ChEBI" id="CHEBI:29105"/>
    </ligand>
</feature>
<dbReference type="Pfam" id="PF07690">
    <property type="entry name" value="MFS_1"/>
    <property type="match status" value="1"/>
</dbReference>
<gene>
    <name evidence="11" type="primary">cynT_2</name>
    <name evidence="11" type="ORF">NCTC13038_03166</name>
</gene>
<reference evidence="11 12" key="1">
    <citation type="submission" date="2019-03" db="EMBL/GenBank/DDBJ databases">
        <authorList>
            <consortium name="Pathogen Informatics"/>
        </authorList>
    </citation>
    <scope>NUCLEOTIDE SEQUENCE [LARGE SCALE GENOMIC DNA]</scope>
    <source>
        <strain evidence="11 12">NCTC13038</strain>
    </source>
</reference>
<evidence type="ECO:0000256" key="3">
    <source>
        <dbReference type="ARBA" id="ARBA00022692"/>
    </source>
</evidence>
<keyword evidence="6 10" id="KW-0472">Membrane</keyword>
<comment type="cofactor">
    <cofactor evidence="9">
        <name>Zn(2+)</name>
        <dbReference type="ChEBI" id="CHEBI:29105"/>
    </cofactor>
    <text evidence="9">Binds 1 zinc ion per subunit.</text>
</comment>
<keyword evidence="5 10" id="KW-1133">Transmembrane helix</keyword>
<keyword evidence="4 9" id="KW-0862">Zinc</keyword>
<evidence type="ECO:0000256" key="10">
    <source>
        <dbReference type="SAM" id="Phobius"/>
    </source>
</evidence>
<evidence type="ECO:0000256" key="6">
    <source>
        <dbReference type="ARBA" id="ARBA00023136"/>
    </source>
</evidence>
<keyword evidence="7 11" id="KW-0456">Lyase</keyword>
<comment type="similarity">
    <text evidence="1">Belongs to the beta-class carbonic anhydrase family.</text>
</comment>
<dbReference type="GO" id="GO:0004089">
    <property type="term" value="F:carbonate dehydratase activity"/>
    <property type="evidence" value="ECO:0007669"/>
    <property type="project" value="UniProtKB-EC"/>
</dbReference>